<organism evidence="7 8">
    <name type="scientific">Psittacicella melopsittaci</name>
    <dbReference type="NCBI Taxonomy" id="2028576"/>
    <lineage>
        <taxon>Bacteria</taxon>
        <taxon>Pseudomonadati</taxon>
        <taxon>Pseudomonadota</taxon>
        <taxon>Gammaproteobacteria</taxon>
        <taxon>Pasteurellales</taxon>
        <taxon>Psittacicellaceae</taxon>
        <taxon>Psittacicella</taxon>
    </lineage>
</organism>
<protein>
    <submittedName>
        <fullName evidence="7">tRNA (Uridine(54)-C5)-methyltransferase TrmA</fullName>
    </submittedName>
</protein>
<feature type="binding site" evidence="5">
    <location>
        <position position="236"/>
    </location>
    <ligand>
        <name>S-adenosyl-L-methionine</name>
        <dbReference type="ChEBI" id="CHEBI:59789"/>
    </ligand>
</feature>
<evidence type="ECO:0000256" key="6">
    <source>
        <dbReference type="PROSITE-ProRule" id="PRU10015"/>
    </source>
</evidence>
<dbReference type="PROSITE" id="PS01230">
    <property type="entry name" value="TRMA_1"/>
    <property type="match status" value="1"/>
</dbReference>
<dbReference type="OrthoDB" id="9804590at2"/>
<dbReference type="GO" id="GO:0030697">
    <property type="term" value="F:tRNA (uracil(54)-C5)-methyltransferase activity, S-adenosyl methionine-dependent"/>
    <property type="evidence" value="ECO:0007669"/>
    <property type="project" value="InterPro"/>
</dbReference>
<dbReference type="NCBIfam" id="TIGR02143">
    <property type="entry name" value="trmA_only"/>
    <property type="match status" value="1"/>
</dbReference>
<evidence type="ECO:0000256" key="2">
    <source>
        <dbReference type="ARBA" id="ARBA00022679"/>
    </source>
</evidence>
<feature type="binding site" evidence="5">
    <location>
        <position position="215"/>
    </location>
    <ligand>
        <name>S-adenosyl-L-methionine</name>
        <dbReference type="ChEBI" id="CHEBI:59789"/>
    </ligand>
</feature>
<keyword evidence="4" id="KW-0819">tRNA processing</keyword>
<dbReference type="FunFam" id="3.40.50.150:FF:000012">
    <property type="entry name" value="tRNA/tmRNA (uracil-C(5))-methyltransferase"/>
    <property type="match status" value="1"/>
</dbReference>
<dbReference type="RefSeq" id="WP_119496642.1">
    <property type="nucleotide sequence ID" value="NZ_NRJH01000018.1"/>
</dbReference>
<dbReference type="Pfam" id="PF05958">
    <property type="entry name" value="tRNA_U5-meth_tr"/>
    <property type="match status" value="1"/>
</dbReference>
<dbReference type="InterPro" id="IPR011869">
    <property type="entry name" value="TrmA_MeTrfase"/>
</dbReference>
<dbReference type="Gene3D" id="2.40.50.1070">
    <property type="match status" value="1"/>
</dbReference>
<comment type="caution">
    <text evidence="7">The sequence shown here is derived from an EMBL/GenBank/DDBJ whole genome shotgun (WGS) entry which is preliminary data.</text>
</comment>
<dbReference type="InterPro" id="IPR030390">
    <property type="entry name" value="MeTrfase_TrmA_AS"/>
</dbReference>
<keyword evidence="3 5" id="KW-0949">S-adenosyl-L-methionine</keyword>
<comment type="similarity">
    <text evidence="5">Belongs to the class I-like SAM-binding methyltransferase superfamily. RNA M5U methyltransferase family.</text>
</comment>
<dbReference type="InterPro" id="IPR029063">
    <property type="entry name" value="SAM-dependent_MTases_sf"/>
</dbReference>
<dbReference type="CDD" id="cd02440">
    <property type="entry name" value="AdoMet_MTases"/>
    <property type="match status" value="1"/>
</dbReference>
<proteinExistence type="inferred from homology"/>
<sequence length="366" mass="42247">MLLENKILAFKNLIQEFIPQYNPEKLDVFSGKQSGYRMRAEFAIYHDNNKVRHYTHDAQTKERVFCNGEFAIATPLINQLMVAVEEFCNNNYTFSYKLFQVEYMTTTTGHAIVSLLFHRPLEQEGSDLEKAKELQNFLLSKNFTEGEINVILRARKSKILVGKNYIQEKFSVLGNDIYLYQAENSFAQPNAEINQLMLEYVAKNSHSDKDILELYCGVGNFTMVLAKTGRRVLATEVNKQAVDFVSKNLAQNHIENVQVGRISAEEFVQAMQKVRPFRRLEHIDLDSYDFETVFVDPPRSGLDNASCDMISKYEQIIYVSCNPHTLMPNLQYLSQKHGYNIEHLALFDQFPQTPHVESVALLRKSK</sequence>
<evidence type="ECO:0000313" key="7">
    <source>
        <dbReference type="EMBL" id="RIY33252.1"/>
    </source>
</evidence>
<keyword evidence="8" id="KW-1185">Reference proteome</keyword>
<feature type="active site" evidence="6">
    <location>
        <position position="321"/>
    </location>
</feature>
<dbReference type="GO" id="GO:0009451">
    <property type="term" value="P:RNA modification"/>
    <property type="evidence" value="ECO:0007669"/>
    <property type="project" value="UniProtKB-ARBA"/>
</dbReference>
<accession>A0A3A1Y4M4</accession>
<dbReference type="PANTHER" id="PTHR47790">
    <property type="entry name" value="TRNA/TMRNA (URACIL-C(5))-METHYLTRANSFERASE"/>
    <property type="match status" value="1"/>
</dbReference>
<evidence type="ECO:0000256" key="5">
    <source>
        <dbReference type="PROSITE-ProRule" id="PRU01024"/>
    </source>
</evidence>
<dbReference type="PROSITE" id="PS01231">
    <property type="entry name" value="TRMA_2"/>
    <property type="match status" value="1"/>
</dbReference>
<dbReference type="InterPro" id="IPR010280">
    <property type="entry name" value="U5_MeTrfase_fam"/>
</dbReference>
<evidence type="ECO:0000313" key="8">
    <source>
        <dbReference type="Proteomes" id="UP000266258"/>
    </source>
</evidence>
<dbReference type="GO" id="GO:0008033">
    <property type="term" value="P:tRNA processing"/>
    <property type="evidence" value="ECO:0007669"/>
    <property type="project" value="UniProtKB-KW"/>
</dbReference>
<reference evidence="7 8" key="1">
    <citation type="submission" date="2017-08" db="EMBL/GenBank/DDBJ databases">
        <title>Reclassification of Bisgaard taxon 37 and 44.</title>
        <authorList>
            <person name="Christensen H."/>
        </authorList>
    </citation>
    <scope>NUCLEOTIDE SEQUENCE [LARGE SCALE GENOMIC DNA]</scope>
    <source>
        <strain evidence="7 8">B96_4</strain>
    </source>
</reference>
<dbReference type="EMBL" id="NRJH01000018">
    <property type="protein sequence ID" value="RIY33252.1"/>
    <property type="molecule type" value="Genomic_DNA"/>
</dbReference>
<dbReference type="GO" id="GO:0019843">
    <property type="term" value="F:rRNA binding"/>
    <property type="evidence" value="ECO:0007669"/>
    <property type="project" value="TreeGrafter"/>
</dbReference>
<evidence type="ECO:0000256" key="4">
    <source>
        <dbReference type="ARBA" id="ARBA00022694"/>
    </source>
</evidence>
<gene>
    <name evidence="7" type="ORF">CJP74_02165</name>
</gene>
<feature type="binding site" evidence="5">
    <location>
        <position position="296"/>
    </location>
    <ligand>
        <name>S-adenosyl-L-methionine</name>
        <dbReference type="ChEBI" id="CHEBI:59789"/>
    </ligand>
</feature>
<dbReference type="GO" id="GO:0005829">
    <property type="term" value="C:cytosol"/>
    <property type="evidence" value="ECO:0007669"/>
    <property type="project" value="TreeGrafter"/>
</dbReference>
<evidence type="ECO:0000256" key="1">
    <source>
        <dbReference type="ARBA" id="ARBA00022603"/>
    </source>
</evidence>
<feature type="binding site" evidence="5">
    <location>
        <position position="188"/>
    </location>
    <ligand>
        <name>S-adenosyl-L-methionine</name>
        <dbReference type="ChEBI" id="CHEBI:59789"/>
    </ligand>
</feature>
<dbReference type="SUPFAM" id="SSF53335">
    <property type="entry name" value="S-adenosyl-L-methionine-dependent methyltransferases"/>
    <property type="match status" value="1"/>
</dbReference>
<dbReference type="Proteomes" id="UP000266258">
    <property type="component" value="Unassembled WGS sequence"/>
</dbReference>
<dbReference type="PROSITE" id="PS51687">
    <property type="entry name" value="SAM_MT_RNA_M5U"/>
    <property type="match status" value="1"/>
</dbReference>
<feature type="active site" description="Nucleophile" evidence="5">
    <location>
        <position position="321"/>
    </location>
</feature>
<dbReference type="AlphaFoldDB" id="A0A3A1Y4M4"/>
<evidence type="ECO:0000256" key="3">
    <source>
        <dbReference type="ARBA" id="ARBA00022691"/>
    </source>
</evidence>
<dbReference type="GO" id="GO:0032259">
    <property type="term" value="P:methylation"/>
    <property type="evidence" value="ECO:0007669"/>
    <property type="project" value="UniProtKB-KW"/>
</dbReference>
<name>A0A3A1Y4M4_9GAMM</name>
<dbReference type="InterPro" id="IPR030391">
    <property type="entry name" value="MeTrfase_TrmA_CS"/>
</dbReference>
<dbReference type="PANTHER" id="PTHR47790:SF2">
    <property type="entry name" value="TRNA_TMRNA (URACIL-C(5))-METHYLTRANSFERASE"/>
    <property type="match status" value="1"/>
</dbReference>
<keyword evidence="2 5" id="KW-0808">Transferase</keyword>
<dbReference type="GO" id="GO:0000049">
    <property type="term" value="F:tRNA binding"/>
    <property type="evidence" value="ECO:0007669"/>
    <property type="project" value="TreeGrafter"/>
</dbReference>
<keyword evidence="1 5" id="KW-0489">Methyltransferase</keyword>
<dbReference type="Gene3D" id="3.40.50.150">
    <property type="entry name" value="Vaccinia Virus protein VP39"/>
    <property type="match status" value="1"/>
</dbReference>